<dbReference type="SUPFAM" id="SSF55781">
    <property type="entry name" value="GAF domain-like"/>
    <property type="match status" value="1"/>
</dbReference>
<dbReference type="Gene3D" id="3.30.450.40">
    <property type="match status" value="1"/>
</dbReference>
<dbReference type="PROSITE" id="PS51078">
    <property type="entry name" value="ICLR_ED"/>
    <property type="match status" value="1"/>
</dbReference>
<dbReference type="InterPro" id="IPR005471">
    <property type="entry name" value="Tscrpt_reg_IclR_N"/>
</dbReference>
<evidence type="ECO:0000256" key="1">
    <source>
        <dbReference type="ARBA" id="ARBA00023015"/>
    </source>
</evidence>
<accession>A0ABT3ZSH7</accession>
<protein>
    <submittedName>
        <fullName evidence="5">IclR family transcriptional regulator</fullName>
    </submittedName>
</protein>
<evidence type="ECO:0000259" key="4">
    <source>
        <dbReference type="PROSITE" id="PS51078"/>
    </source>
</evidence>
<keyword evidence="6" id="KW-1185">Reference proteome</keyword>
<dbReference type="Proteomes" id="UP001082899">
    <property type="component" value="Unassembled WGS sequence"/>
</dbReference>
<reference evidence="5" key="1">
    <citation type="submission" date="2022-11" db="EMBL/GenBank/DDBJ databases">
        <title>Robbsia betulipollinis sp. nov., isolated from pollen of birch (Betula pendula).</title>
        <authorList>
            <person name="Shi H."/>
            <person name="Ambika Manirajan B."/>
            <person name="Ratering S."/>
            <person name="Geissler-Plaum R."/>
            <person name="Schnell S."/>
        </authorList>
    </citation>
    <scope>NUCLEOTIDE SEQUENCE</scope>
    <source>
        <strain evidence="5">Bb-Pol-6</strain>
    </source>
</reference>
<dbReference type="Pfam" id="PF01614">
    <property type="entry name" value="IclR_C"/>
    <property type="match status" value="2"/>
</dbReference>
<name>A0ABT3ZSH7_9BURK</name>
<evidence type="ECO:0000313" key="5">
    <source>
        <dbReference type="EMBL" id="MCY0389442.1"/>
    </source>
</evidence>
<evidence type="ECO:0000256" key="2">
    <source>
        <dbReference type="ARBA" id="ARBA00023125"/>
    </source>
</evidence>
<keyword evidence="1" id="KW-0805">Transcription regulation</keyword>
<organism evidence="5 6">
    <name type="scientific">Robbsia betulipollinis</name>
    <dbReference type="NCBI Taxonomy" id="2981849"/>
    <lineage>
        <taxon>Bacteria</taxon>
        <taxon>Pseudomonadati</taxon>
        <taxon>Pseudomonadota</taxon>
        <taxon>Betaproteobacteria</taxon>
        <taxon>Burkholderiales</taxon>
        <taxon>Burkholderiaceae</taxon>
        <taxon>Robbsia</taxon>
    </lineage>
</organism>
<gene>
    <name evidence="5" type="ORF">OVY01_20050</name>
</gene>
<evidence type="ECO:0000313" key="6">
    <source>
        <dbReference type="Proteomes" id="UP001082899"/>
    </source>
</evidence>
<keyword evidence="2" id="KW-0238">DNA-binding</keyword>
<feature type="domain" description="IclR-ED" evidence="4">
    <location>
        <begin position="77"/>
        <end position="285"/>
    </location>
</feature>
<evidence type="ECO:0000256" key="3">
    <source>
        <dbReference type="ARBA" id="ARBA00023163"/>
    </source>
</evidence>
<proteinExistence type="predicted"/>
<keyword evidence="3" id="KW-0804">Transcription</keyword>
<dbReference type="SMART" id="SM00346">
    <property type="entry name" value="HTH_ICLR"/>
    <property type="match status" value="1"/>
</dbReference>
<dbReference type="SUPFAM" id="SSF46785">
    <property type="entry name" value="Winged helix' DNA-binding domain"/>
    <property type="match status" value="1"/>
</dbReference>
<dbReference type="Pfam" id="PF09339">
    <property type="entry name" value="HTH_IclR"/>
    <property type="match status" value="1"/>
</dbReference>
<dbReference type="EMBL" id="JAPMXC010000010">
    <property type="protein sequence ID" value="MCY0389442.1"/>
    <property type="molecule type" value="Genomic_DNA"/>
</dbReference>
<dbReference type="InterPro" id="IPR014757">
    <property type="entry name" value="Tscrpt_reg_IclR_C"/>
</dbReference>
<dbReference type="InterPro" id="IPR036388">
    <property type="entry name" value="WH-like_DNA-bd_sf"/>
</dbReference>
<dbReference type="Gene3D" id="1.10.10.10">
    <property type="entry name" value="Winged helix-like DNA-binding domain superfamily/Winged helix DNA-binding domain"/>
    <property type="match status" value="1"/>
</dbReference>
<dbReference type="InterPro" id="IPR050707">
    <property type="entry name" value="HTH_MetabolicPath_Reg"/>
</dbReference>
<comment type="caution">
    <text evidence="5">The sequence shown here is derived from an EMBL/GenBank/DDBJ whole genome shotgun (WGS) entry which is preliminary data.</text>
</comment>
<sequence length="296" mass="31404">MPTGAPAVLDTARLQSGTQTLLRGLAILEASAAGAHDLKTLGALLGTTRSTTHRLVSSLVHARYLRLGPDGIALGPRLIELGAVALEQMPLTTVALPHLQSLAAATHDTVHLGVRDGNDVLYIHKIAGTRGLEMRSRIGHRMPLATTGIGRALMLDLSPEEWARLQGIADAGQGAGEDTERVAGDAAGRVRRTDATDAADDAARHDAGIYAHRMSQYAARGCALDIEDNEPSICCVAAPVRDATDRIVAAISVASTAHYMTPERMEQLIPVVQQHGRAISEELGWRAPAGNRTIRR</sequence>
<dbReference type="InterPro" id="IPR029016">
    <property type="entry name" value="GAF-like_dom_sf"/>
</dbReference>
<dbReference type="InterPro" id="IPR036390">
    <property type="entry name" value="WH_DNA-bd_sf"/>
</dbReference>
<dbReference type="PANTHER" id="PTHR30136">
    <property type="entry name" value="HELIX-TURN-HELIX TRANSCRIPTIONAL REGULATOR, ICLR FAMILY"/>
    <property type="match status" value="1"/>
</dbReference>
<dbReference type="PANTHER" id="PTHR30136:SF35">
    <property type="entry name" value="HTH-TYPE TRANSCRIPTIONAL REGULATOR RV1719"/>
    <property type="match status" value="1"/>
</dbReference>